<feature type="region of interest" description="Disordered" evidence="1">
    <location>
        <begin position="1"/>
        <end position="111"/>
    </location>
</feature>
<feature type="compositionally biased region" description="Basic and acidic residues" evidence="1">
    <location>
        <begin position="22"/>
        <end position="31"/>
    </location>
</feature>
<dbReference type="SMART" id="SM00384">
    <property type="entry name" value="AT_hook"/>
    <property type="match status" value="4"/>
</dbReference>
<feature type="compositionally biased region" description="Low complexity" evidence="1">
    <location>
        <begin position="662"/>
        <end position="673"/>
    </location>
</feature>
<dbReference type="CDD" id="cd05162">
    <property type="entry name" value="PWWP"/>
    <property type="match status" value="1"/>
</dbReference>
<dbReference type="SUPFAM" id="SSF63748">
    <property type="entry name" value="Tudor/PWWP/MBT"/>
    <property type="match status" value="1"/>
</dbReference>
<protein>
    <recommendedName>
        <fullName evidence="2">PWWP domain-containing protein</fullName>
    </recommendedName>
</protein>
<feature type="compositionally biased region" description="Basic residues" evidence="1">
    <location>
        <begin position="388"/>
        <end position="400"/>
    </location>
</feature>
<comment type="caution">
    <text evidence="3">The sequence shown here is derived from an EMBL/GenBank/DDBJ whole genome shotgun (WGS) entry which is preliminary data.</text>
</comment>
<dbReference type="VEuPathDB" id="FungiDB:AeMF1_004117"/>
<dbReference type="PROSITE" id="PS50812">
    <property type="entry name" value="PWWP"/>
    <property type="match status" value="1"/>
</dbReference>
<evidence type="ECO:0000313" key="3">
    <source>
        <dbReference type="EMBL" id="KAF0723185.1"/>
    </source>
</evidence>
<dbReference type="GO" id="GO:0006351">
    <property type="term" value="P:DNA-templated transcription"/>
    <property type="evidence" value="ECO:0007669"/>
    <property type="project" value="InterPro"/>
</dbReference>
<dbReference type="InterPro" id="IPR017923">
    <property type="entry name" value="TFIIS_N"/>
</dbReference>
<accession>A0A6G0W7F8</accession>
<dbReference type="SUPFAM" id="SSF47676">
    <property type="entry name" value="Conserved domain common to transcription factors TFIIS, elongin A, CRSP70"/>
    <property type="match status" value="1"/>
</dbReference>
<evidence type="ECO:0000256" key="1">
    <source>
        <dbReference type="SAM" id="MobiDB-lite"/>
    </source>
</evidence>
<feature type="compositionally biased region" description="Polar residues" evidence="1">
    <location>
        <begin position="80"/>
        <end position="100"/>
    </location>
</feature>
<feature type="domain" description="PWWP" evidence="2">
    <location>
        <begin position="141"/>
        <end position="207"/>
    </location>
</feature>
<sequence length="802" mass="89435">MEAATRADATVDEIEIGQSDSSHTEHSDTKEIVSGTTATAEEQVTSTSTVSTNDETTSASTKYDESAEEEGNKKEESKATNSSDSGSKNEASDGDTTVSTPKGRGRKAAPVQKIELADGNGMAEQLLELNEKLPAEVKGMYGRVVWAQMRGYPYWPGYVCDPTMLTNDYESMKIFLPQIETHYWVYFYDSDNSAAIPYTKVAPWEDTSKPYRTGYFPGLPANKKSKLISQTAKMKPAIELAEREQQLPYENRIAWVLQKVEIPELKPLKKSQQGKKREGDDNEDGPPKKRRGRPPKKVEVPQQLPDEKTGEEDVNPPQQKKKRGRPPKVKPQEAAQEDIAVAEPSPKQKGKPGRKPKVKVEEEEVAGESKRPDNTKSPADAEEEPKKEPKRRGRPPKKQKPPVTEEDKLEETNTPPEPKKRRGRPPKSAASKQSVGEDTSFQGEAQENNTKELIPEEAAPVDKSDVKSTAQKGKGPDVIENEATEQMHKGKKDEKEKKINKKRKLSENDDSSSKTQNHMKQKHNADGKVKTNADDKKSEENVEKRPKSNDDLWGQDGNVILDNFNVDKAKRVSRKLAKCARGDSKESFERALQIMNCLFELKEFSLEMLKESGLPPVVNQLRGSSNPNVAKTASALRKHMMQQSGFEKSKAKAARESTETTPAPSAPVESAPVEEPKAKVTPQEDATSATRKCTDQEPDNVTTPEGDDSSAQFGRDREMVIQMLQSIIASPKVSREIETALFDRFSDTTEEYKTQARRVIFGLRDHELCRQKVLSGSLHVLELVFATDEAFTQYNMAPWKAK</sequence>
<proteinExistence type="predicted"/>
<feature type="compositionally biased region" description="Basic residues" evidence="1">
    <location>
        <begin position="319"/>
        <end position="328"/>
    </location>
</feature>
<dbReference type="Gene3D" id="2.30.30.140">
    <property type="match status" value="1"/>
</dbReference>
<dbReference type="Pfam" id="PF00855">
    <property type="entry name" value="PWWP"/>
    <property type="match status" value="1"/>
</dbReference>
<feature type="compositionally biased region" description="Basic and acidic residues" evidence="1">
    <location>
        <begin position="523"/>
        <end position="550"/>
    </location>
</feature>
<feature type="compositionally biased region" description="Basic residues" evidence="1">
    <location>
        <begin position="348"/>
        <end position="357"/>
    </location>
</feature>
<evidence type="ECO:0000313" key="4">
    <source>
        <dbReference type="Proteomes" id="UP000481153"/>
    </source>
</evidence>
<feature type="region of interest" description="Disordered" evidence="1">
    <location>
        <begin position="638"/>
        <end position="711"/>
    </location>
</feature>
<dbReference type="PRINTS" id="PR00929">
    <property type="entry name" value="ATHOOK"/>
</dbReference>
<feature type="compositionally biased region" description="Low complexity" evidence="1">
    <location>
        <begin position="36"/>
        <end position="58"/>
    </location>
</feature>
<dbReference type="InterPro" id="IPR000313">
    <property type="entry name" value="PWWP_dom"/>
</dbReference>
<feature type="compositionally biased region" description="Basic and acidic residues" evidence="1">
    <location>
        <begin position="647"/>
        <end position="658"/>
    </location>
</feature>
<reference evidence="3 4" key="1">
    <citation type="submission" date="2019-07" db="EMBL/GenBank/DDBJ databases">
        <title>Genomics analysis of Aphanomyces spp. identifies a new class of oomycete effector associated with host adaptation.</title>
        <authorList>
            <person name="Gaulin E."/>
        </authorList>
    </citation>
    <scope>NUCLEOTIDE SEQUENCE [LARGE SCALE GENOMIC DNA]</scope>
    <source>
        <strain evidence="3 4">ATCC 201684</strain>
    </source>
</reference>
<feature type="compositionally biased region" description="Basic and acidic residues" evidence="1">
    <location>
        <begin position="62"/>
        <end position="78"/>
    </location>
</feature>
<dbReference type="InterPro" id="IPR036575">
    <property type="entry name" value="TFIIS_cen_dom_sf"/>
</dbReference>
<dbReference type="SUPFAM" id="SSF46942">
    <property type="entry name" value="Elongation factor TFIIS domain 2"/>
    <property type="match status" value="1"/>
</dbReference>
<dbReference type="Pfam" id="PF08711">
    <property type="entry name" value="Med26"/>
    <property type="match status" value="1"/>
</dbReference>
<dbReference type="AlphaFoldDB" id="A0A6G0W7F8"/>
<dbReference type="EMBL" id="VJMJ01000313">
    <property type="protein sequence ID" value="KAF0723185.1"/>
    <property type="molecule type" value="Genomic_DNA"/>
</dbReference>
<dbReference type="InterPro" id="IPR035441">
    <property type="entry name" value="TFIIS/LEDGF_dom_sf"/>
</dbReference>
<feature type="compositionally biased region" description="Basic and acidic residues" evidence="1">
    <location>
        <begin position="485"/>
        <end position="497"/>
    </location>
</feature>
<feature type="compositionally biased region" description="Polar residues" evidence="1">
    <location>
        <begin position="430"/>
        <end position="448"/>
    </location>
</feature>
<dbReference type="SMART" id="SM00293">
    <property type="entry name" value="PWWP"/>
    <property type="match status" value="1"/>
</dbReference>
<gene>
    <name evidence="3" type="ORF">Ae201684_017806</name>
</gene>
<dbReference type="Proteomes" id="UP000481153">
    <property type="component" value="Unassembled WGS sequence"/>
</dbReference>
<evidence type="ECO:0000259" key="2">
    <source>
        <dbReference type="PROSITE" id="PS50812"/>
    </source>
</evidence>
<name>A0A6G0W7F8_9STRA</name>
<feature type="region of interest" description="Disordered" evidence="1">
    <location>
        <begin position="266"/>
        <end position="558"/>
    </location>
</feature>
<organism evidence="3 4">
    <name type="scientific">Aphanomyces euteiches</name>
    <dbReference type="NCBI Taxonomy" id="100861"/>
    <lineage>
        <taxon>Eukaryota</taxon>
        <taxon>Sar</taxon>
        <taxon>Stramenopiles</taxon>
        <taxon>Oomycota</taxon>
        <taxon>Saprolegniomycetes</taxon>
        <taxon>Saprolegniales</taxon>
        <taxon>Verrucalvaceae</taxon>
        <taxon>Aphanomyces</taxon>
    </lineage>
</organism>
<dbReference type="GO" id="GO:0003677">
    <property type="term" value="F:DNA binding"/>
    <property type="evidence" value="ECO:0007669"/>
    <property type="project" value="InterPro"/>
</dbReference>
<dbReference type="InterPro" id="IPR017956">
    <property type="entry name" value="AT_hook_DNA-bd_motif"/>
</dbReference>
<keyword evidence="4" id="KW-1185">Reference proteome</keyword>
<feature type="compositionally biased region" description="Basic and acidic residues" evidence="1">
    <location>
        <begin position="449"/>
        <end position="466"/>
    </location>
</feature>